<proteinExistence type="predicted"/>
<comment type="caution">
    <text evidence="2">The sequence shown here is derived from an EMBL/GenBank/DDBJ whole genome shotgun (WGS) entry which is preliminary data.</text>
</comment>
<keyword evidence="1" id="KW-0732">Signal</keyword>
<dbReference type="Proteomes" id="UP000477750">
    <property type="component" value="Unassembled WGS sequence"/>
</dbReference>
<organism evidence="2 3">
    <name type="scientific">Glycomyces albidus</name>
    <dbReference type="NCBI Taxonomy" id="2656774"/>
    <lineage>
        <taxon>Bacteria</taxon>
        <taxon>Bacillati</taxon>
        <taxon>Actinomycetota</taxon>
        <taxon>Actinomycetes</taxon>
        <taxon>Glycomycetales</taxon>
        <taxon>Glycomycetaceae</taxon>
        <taxon>Glycomyces</taxon>
    </lineage>
</organism>
<sequence length="91" mass="9884">MRFTPYVRIGTVLLTAAAAALFALAAPAHATADQCETYLRNWGYAVGPRLQYACALGAGWEGHSACYREMVAIGIPERRADTACYFAEQPK</sequence>
<evidence type="ECO:0000256" key="1">
    <source>
        <dbReference type="SAM" id="SignalP"/>
    </source>
</evidence>
<evidence type="ECO:0000313" key="3">
    <source>
        <dbReference type="Proteomes" id="UP000477750"/>
    </source>
</evidence>
<dbReference type="RefSeq" id="WP_153023922.1">
    <property type="nucleotide sequence ID" value="NZ_WIAO01000003.1"/>
</dbReference>
<gene>
    <name evidence="2" type="ORF">GFD30_03930</name>
</gene>
<feature type="signal peptide" evidence="1">
    <location>
        <begin position="1"/>
        <end position="25"/>
    </location>
</feature>
<dbReference type="AlphaFoldDB" id="A0A6L5G513"/>
<name>A0A6L5G513_9ACTN</name>
<reference evidence="2 3" key="1">
    <citation type="submission" date="2019-10" db="EMBL/GenBank/DDBJ databases">
        <title>Glycomyces albidus sp. nov., a novel actinomycete isolated from rhizosphere soil of wheat (Triticum aestivum L.).</title>
        <authorList>
            <person name="Qian L."/>
        </authorList>
    </citation>
    <scope>NUCLEOTIDE SEQUENCE [LARGE SCALE GENOMIC DNA]</scope>
    <source>
        <strain evidence="2 3">NEAU-7082</strain>
    </source>
</reference>
<accession>A0A6L5G513</accession>
<evidence type="ECO:0000313" key="2">
    <source>
        <dbReference type="EMBL" id="MQM24734.1"/>
    </source>
</evidence>
<dbReference type="EMBL" id="WIAO01000003">
    <property type="protein sequence ID" value="MQM24734.1"/>
    <property type="molecule type" value="Genomic_DNA"/>
</dbReference>
<feature type="chain" id="PRO_5026848902" evidence="1">
    <location>
        <begin position="26"/>
        <end position="91"/>
    </location>
</feature>
<protein>
    <submittedName>
        <fullName evidence="2">Uncharacterized protein</fullName>
    </submittedName>
</protein>
<keyword evidence="3" id="KW-1185">Reference proteome</keyword>